<evidence type="ECO:0000256" key="2">
    <source>
        <dbReference type="ARBA" id="ARBA00007025"/>
    </source>
</evidence>
<keyword evidence="8" id="KW-0234">DNA repair</keyword>
<comment type="similarity">
    <text evidence="2">Belongs to the SNF2/RAD54 helicase family.</text>
</comment>
<evidence type="ECO:0000256" key="4">
    <source>
        <dbReference type="ARBA" id="ARBA00022763"/>
    </source>
</evidence>
<evidence type="ECO:0000256" key="6">
    <source>
        <dbReference type="ARBA" id="ARBA00022840"/>
    </source>
</evidence>
<evidence type="ECO:0000256" key="8">
    <source>
        <dbReference type="ARBA" id="ARBA00023204"/>
    </source>
</evidence>
<evidence type="ECO:0000256" key="7">
    <source>
        <dbReference type="ARBA" id="ARBA00023125"/>
    </source>
</evidence>
<evidence type="ECO:0000256" key="10">
    <source>
        <dbReference type="SAM" id="Phobius"/>
    </source>
</evidence>
<dbReference type="InterPro" id="IPR058951">
    <property type="entry name" value="WHD_Rad26_CSB-like"/>
</dbReference>
<keyword evidence="3" id="KW-0547">Nucleotide-binding</keyword>
<reference evidence="12 13" key="1">
    <citation type="submission" date="2020-06" db="EMBL/GenBank/DDBJ databases">
        <title>Transcriptomic and genomic resources for Thalictrum thalictroides and T. hernandezii: Facilitating candidate gene discovery in an emerging model plant lineage.</title>
        <authorList>
            <person name="Arias T."/>
            <person name="Riano-Pachon D.M."/>
            <person name="Di Stilio V.S."/>
        </authorList>
    </citation>
    <scope>NUCLEOTIDE SEQUENCE [LARGE SCALE GENOMIC DNA]</scope>
    <source>
        <strain evidence="13">cv. WT478/WT964</strain>
        <tissue evidence="12">Leaves</tissue>
    </source>
</reference>
<feature type="transmembrane region" description="Helical" evidence="10">
    <location>
        <begin position="133"/>
        <end position="150"/>
    </location>
</feature>
<evidence type="ECO:0000256" key="3">
    <source>
        <dbReference type="ARBA" id="ARBA00022741"/>
    </source>
</evidence>
<evidence type="ECO:0000313" key="13">
    <source>
        <dbReference type="Proteomes" id="UP000554482"/>
    </source>
</evidence>
<keyword evidence="6" id="KW-0067">ATP-binding</keyword>
<evidence type="ECO:0000259" key="11">
    <source>
        <dbReference type="Pfam" id="PF25875"/>
    </source>
</evidence>
<dbReference type="PANTHER" id="PTHR33985:SF17">
    <property type="entry name" value="FASCICLIN-LIKE ARABINOGALACTAN PROTEIN 20"/>
    <property type="match status" value="1"/>
</dbReference>
<dbReference type="EMBL" id="JABWDY010039962">
    <property type="protein sequence ID" value="KAF5178521.1"/>
    <property type="molecule type" value="Genomic_DNA"/>
</dbReference>
<comment type="subcellular location">
    <subcellularLocation>
        <location evidence="1">Nucleus</location>
    </subcellularLocation>
</comment>
<protein>
    <submittedName>
        <fullName evidence="12">Chromatin remodeling</fullName>
    </submittedName>
</protein>
<keyword evidence="10" id="KW-0472">Membrane</keyword>
<keyword evidence="5" id="KW-0378">Hydrolase</keyword>
<dbReference type="Pfam" id="PF25875">
    <property type="entry name" value="WHD_Rad26_CSB"/>
    <property type="match status" value="1"/>
</dbReference>
<evidence type="ECO:0000256" key="9">
    <source>
        <dbReference type="ARBA" id="ARBA00023242"/>
    </source>
</evidence>
<proteinExistence type="inferred from homology"/>
<keyword evidence="13" id="KW-1185">Reference proteome</keyword>
<dbReference type="AlphaFoldDB" id="A0A7J6V184"/>
<gene>
    <name evidence="12" type="ORF">FRX31_031887</name>
</gene>
<keyword evidence="9" id="KW-0539">Nucleus</keyword>
<dbReference type="PANTHER" id="PTHR33985">
    <property type="entry name" value="OS02G0491300 PROTEIN-RELATED"/>
    <property type="match status" value="1"/>
</dbReference>
<comment type="caution">
    <text evidence="12">The sequence shown here is derived from an EMBL/GenBank/DDBJ whole genome shotgun (WGS) entry which is preliminary data.</text>
</comment>
<dbReference type="CDD" id="cd22254">
    <property type="entry name" value="CSB_WHD"/>
    <property type="match status" value="1"/>
</dbReference>
<name>A0A7J6V184_THATH</name>
<dbReference type="OrthoDB" id="1893649at2759"/>
<keyword evidence="7" id="KW-0238">DNA-binding</keyword>
<keyword evidence="5" id="KW-0347">Helicase</keyword>
<dbReference type="Proteomes" id="UP000554482">
    <property type="component" value="Unassembled WGS sequence"/>
</dbReference>
<organism evidence="12 13">
    <name type="scientific">Thalictrum thalictroides</name>
    <name type="common">Rue-anemone</name>
    <name type="synonym">Anemone thalictroides</name>
    <dbReference type="NCBI Taxonomy" id="46969"/>
    <lineage>
        <taxon>Eukaryota</taxon>
        <taxon>Viridiplantae</taxon>
        <taxon>Streptophyta</taxon>
        <taxon>Embryophyta</taxon>
        <taxon>Tracheophyta</taxon>
        <taxon>Spermatophyta</taxon>
        <taxon>Magnoliopsida</taxon>
        <taxon>Ranunculales</taxon>
        <taxon>Ranunculaceae</taxon>
        <taxon>Thalictroideae</taxon>
        <taxon>Thalictrum</taxon>
    </lineage>
</organism>
<evidence type="ECO:0000256" key="5">
    <source>
        <dbReference type="ARBA" id="ARBA00022806"/>
    </source>
</evidence>
<dbReference type="InterPro" id="IPR052806">
    <property type="entry name" value="Fasciclin-like_AGP"/>
</dbReference>
<sequence length="294" mass="32498">MVFTAEASAGKALTSAEVLARIRGTQEIAVEAGLEHQFDLAFSSSNRGQPSYCMQPGVLIRHICTFIQQHDGNTTSTRIVEHFKSAGWPLFKNLLKEIATRESSLTGCLWVLKPEFHKQEGNPSENKPEMEKSILVSLILVCLLFIYTIFARPLPLLSPVTVLDAVHSLSDSGYLAMSLVVKAECKNAVFQASGQPPVSLLRFHFSPLKLTMKKLKLLPFGTRIPTLFDDKELILTSTPLDDDVSINNVTINGSPIYNVGTMVVYGINKFFDPSYENSQISNPVVRNPIKNLST</sequence>
<evidence type="ECO:0000256" key="1">
    <source>
        <dbReference type="ARBA" id="ARBA00004123"/>
    </source>
</evidence>
<keyword evidence="4" id="KW-0227">DNA damage</keyword>
<feature type="domain" description="Rad26/CSB-like winged helix DNA-binding" evidence="11">
    <location>
        <begin position="59"/>
        <end position="117"/>
    </location>
</feature>
<accession>A0A7J6V184</accession>
<keyword evidence="10" id="KW-0812">Transmembrane</keyword>
<keyword evidence="10" id="KW-1133">Transmembrane helix</keyword>
<evidence type="ECO:0000313" key="12">
    <source>
        <dbReference type="EMBL" id="KAF5178521.1"/>
    </source>
</evidence>